<proteinExistence type="predicted"/>
<dbReference type="PANTHER" id="PTHR46211">
    <property type="entry name" value="GLYCEROPHOSPHORYL DIESTER PHOSPHODIESTERASE"/>
    <property type="match status" value="1"/>
</dbReference>
<evidence type="ECO:0000313" key="3">
    <source>
        <dbReference type="Proteomes" id="UP001569428"/>
    </source>
</evidence>
<dbReference type="InterPro" id="IPR017946">
    <property type="entry name" value="PLC-like_Pdiesterase_TIM-brl"/>
</dbReference>
<dbReference type="RefSeq" id="WP_371838546.1">
    <property type="nucleotide sequence ID" value="NZ_JBGMEK010000014.1"/>
</dbReference>
<name>A0ABV4NYB1_9GAMM</name>
<dbReference type="CDD" id="cd08561">
    <property type="entry name" value="GDPD_cytoplasmic_ScUgpQ2_like"/>
    <property type="match status" value="1"/>
</dbReference>
<reference evidence="2 3" key="1">
    <citation type="submission" date="2024-08" db="EMBL/GenBank/DDBJ databases">
        <authorList>
            <person name="Ishaq N."/>
        </authorList>
    </citation>
    <scope>NUCLEOTIDE SEQUENCE [LARGE SCALE GENOMIC DNA]</scope>
    <source>
        <strain evidence="2 3">DSM 18651</strain>
    </source>
</reference>
<dbReference type="InterPro" id="IPR030395">
    <property type="entry name" value="GP_PDE_dom"/>
</dbReference>
<dbReference type="Pfam" id="PF03009">
    <property type="entry name" value="GDPD"/>
    <property type="match status" value="1"/>
</dbReference>
<dbReference type="PROSITE" id="PS51704">
    <property type="entry name" value="GP_PDE"/>
    <property type="match status" value="1"/>
</dbReference>
<gene>
    <name evidence="2" type="ORF">ACCI49_08565</name>
</gene>
<evidence type="ECO:0000259" key="1">
    <source>
        <dbReference type="PROSITE" id="PS51704"/>
    </source>
</evidence>
<comment type="caution">
    <text evidence="2">The sequence shown here is derived from an EMBL/GenBank/DDBJ whole genome shotgun (WGS) entry which is preliminary data.</text>
</comment>
<dbReference type="Proteomes" id="UP001569428">
    <property type="component" value="Unassembled WGS sequence"/>
</dbReference>
<sequence length="303" mass="33847">MVMLLVFCIILIVLFLYARSRPARKSALKLPKLQGPMVIAHGNDCGNGLYPGNTLLYLQKMVEMGVDGIEIDLWLTADGHLVLLHDPDLKDSSDGSGFVEEMTLAQLQALNIAYQWSHDGESYPYRDNPLRILTFEEAFQVVENTPLILDIKSKQYRVAEVLSEALQRLGKQSQVIVATFHQEVIREFRRLSPDIATGAATWEAARLYFAQLIRAENLLAPNYQTTQLPMCRYGIDVVTAGTVRAVRKLGLHLSVWTVNSRADLQHYIDLGVDGIVTDRPDILLAMLPDREPGAAPKLLGQIP</sequence>
<evidence type="ECO:0000313" key="2">
    <source>
        <dbReference type="EMBL" id="MFA0810974.1"/>
    </source>
</evidence>
<dbReference type="EMBL" id="JBGMEK010000014">
    <property type="protein sequence ID" value="MFA0810974.1"/>
    <property type="molecule type" value="Genomic_DNA"/>
</dbReference>
<dbReference type="PANTHER" id="PTHR46211:SF14">
    <property type="entry name" value="GLYCEROPHOSPHODIESTER PHOSPHODIESTERASE"/>
    <property type="match status" value="1"/>
</dbReference>
<dbReference type="Gene3D" id="3.20.20.190">
    <property type="entry name" value="Phosphatidylinositol (PI) phosphodiesterase"/>
    <property type="match status" value="1"/>
</dbReference>
<keyword evidence="3" id="KW-1185">Reference proteome</keyword>
<dbReference type="SUPFAM" id="SSF51695">
    <property type="entry name" value="PLC-like phosphodiesterases"/>
    <property type="match status" value="1"/>
</dbReference>
<accession>A0ABV4NYB1</accession>
<protein>
    <submittedName>
        <fullName evidence="2">Glycerophosphodiester phosphodiesterase</fullName>
    </submittedName>
</protein>
<feature type="domain" description="GP-PDE" evidence="1">
    <location>
        <begin position="36"/>
        <end position="287"/>
    </location>
</feature>
<organism evidence="2 3">
    <name type="scientific">Microbulbifer epialgicus</name>
    <dbReference type="NCBI Taxonomy" id="393907"/>
    <lineage>
        <taxon>Bacteria</taxon>
        <taxon>Pseudomonadati</taxon>
        <taxon>Pseudomonadota</taxon>
        <taxon>Gammaproteobacteria</taxon>
        <taxon>Cellvibrionales</taxon>
        <taxon>Microbulbiferaceae</taxon>
        <taxon>Microbulbifer</taxon>
    </lineage>
</organism>